<keyword evidence="4" id="KW-1185">Reference proteome</keyword>
<sequence>MTDSTRSVTDSVTDSVTEPELDADLATVPDDAVEVRRDGPIAAVVGGLAAAVAVAYLLRAVGSSDAVDWALFVVTGLVGALHLAAFVDARAPLMVLDRHGVRVRRGRDWQGVAWPEVARVEHRPRRSLLADGELRVVTTDDRALAVRLSLSTRLIGCDWHELTGALDDLSDGRTAVVERLVDTPHPTTDPQLVEGPTTDPELVDGPTTDPEPVDGPTDPAPDDGTPAPGRLLARGRRREVVLERQRAEPPAAPTPMAPADRADAADDADRTTVVARDQTAVTTLPVVGAQLAAARARIGLSVDQLSERTRIRPHVIEAIEVDDFAPCGGDFYARGHLRTLARVLGVEAEPLLADYDERYADAPIDPRRVFEAELATGAGAPIRGTRGRLNWSVLVATVMAAVLVWSIARLVMDGPVPLSQTPVLNGSPSGPSARLAGNDAETVKVSFTTATGGARVIVRDGRQRVVFDEELAFMQTAALDVVPPVRISSTDGGLTVTLDGDDQGALGASGKQSQRVFVPER</sequence>
<dbReference type="PANTHER" id="PTHR34475:SF1">
    <property type="entry name" value="CYTOSKELETON PROTEIN RODZ"/>
    <property type="match status" value="1"/>
</dbReference>
<feature type="transmembrane region" description="Helical" evidence="2">
    <location>
        <begin position="70"/>
        <end position="89"/>
    </location>
</feature>
<accession>A0ABP9PUL4</accession>
<feature type="compositionally biased region" description="Low complexity" evidence="1">
    <location>
        <begin position="1"/>
        <end position="16"/>
    </location>
</feature>
<keyword evidence="2" id="KW-0812">Transmembrane</keyword>
<feature type="compositionally biased region" description="Low complexity" evidence="1">
    <location>
        <begin position="214"/>
        <end position="232"/>
    </location>
</feature>
<keyword evidence="2" id="KW-0472">Membrane</keyword>
<name>A0ABP9PUL4_9ACTN</name>
<evidence type="ECO:0000313" key="3">
    <source>
        <dbReference type="EMBL" id="GAA5152390.1"/>
    </source>
</evidence>
<keyword evidence="2" id="KW-1133">Transmembrane helix</keyword>
<protein>
    <recommendedName>
        <fullName evidence="5">Helix-turn-helix domain-containing protein</fullName>
    </recommendedName>
</protein>
<gene>
    <name evidence="3" type="ORF">GCM10023340_32630</name>
</gene>
<proteinExistence type="predicted"/>
<comment type="caution">
    <text evidence="3">The sequence shown here is derived from an EMBL/GenBank/DDBJ whole genome shotgun (WGS) entry which is preliminary data.</text>
</comment>
<evidence type="ECO:0000313" key="4">
    <source>
        <dbReference type="Proteomes" id="UP001500221"/>
    </source>
</evidence>
<feature type="region of interest" description="Disordered" evidence="1">
    <location>
        <begin position="1"/>
        <end position="23"/>
    </location>
</feature>
<feature type="region of interest" description="Disordered" evidence="1">
    <location>
        <begin position="181"/>
        <end position="262"/>
    </location>
</feature>
<evidence type="ECO:0000256" key="1">
    <source>
        <dbReference type="SAM" id="MobiDB-lite"/>
    </source>
</evidence>
<reference evidence="4" key="1">
    <citation type="journal article" date="2019" name="Int. J. Syst. Evol. Microbiol.">
        <title>The Global Catalogue of Microorganisms (GCM) 10K type strain sequencing project: providing services to taxonomists for standard genome sequencing and annotation.</title>
        <authorList>
            <consortium name="The Broad Institute Genomics Platform"/>
            <consortium name="The Broad Institute Genome Sequencing Center for Infectious Disease"/>
            <person name="Wu L."/>
            <person name="Ma J."/>
        </authorList>
    </citation>
    <scope>NUCLEOTIDE SEQUENCE [LARGE SCALE GENOMIC DNA]</scope>
    <source>
        <strain evidence="4">JCM 18459</strain>
    </source>
</reference>
<feature type="transmembrane region" description="Helical" evidence="2">
    <location>
        <begin position="41"/>
        <end position="58"/>
    </location>
</feature>
<feature type="compositionally biased region" description="Basic and acidic residues" evidence="1">
    <location>
        <begin position="238"/>
        <end position="247"/>
    </location>
</feature>
<dbReference type="Pfam" id="PF13413">
    <property type="entry name" value="HTH_25"/>
    <property type="match status" value="1"/>
</dbReference>
<dbReference type="SUPFAM" id="SSF47413">
    <property type="entry name" value="lambda repressor-like DNA-binding domains"/>
    <property type="match status" value="1"/>
</dbReference>
<dbReference type="PANTHER" id="PTHR34475">
    <property type="match status" value="1"/>
</dbReference>
<evidence type="ECO:0008006" key="5">
    <source>
        <dbReference type="Google" id="ProtNLM"/>
    </source>
</evidence>
<dbReference type="InterPro" id="IPR050400">
    <property type="entry name" value="Bact_Cytoskel_RodZ"/>
</dbReference>
<dbReference type="InterPro" id="IPR010982">
    <property type="entry name" value="Lambda_DNA-bd_dom_sf"/>
</dbReference>
<evidence type="ECO:0000256" key="2">
    <source>
        <dbReference type="SAM" id="Phobius"/>
    </source>
</evidence>
<dbReference type="Gene3D" id="1.10.260.40">
    <property type="entry name" value="lambda repressor-like DNA-binding domains"/>
    <property type="match status" value="1"/>
</dbReference>
<organism evidence="3 4">
    <name type="scientific">Nocardioides marinquilinus</name>
    <dbReference type="NCBI Taxonomy" id="1210400"/>
    <lineage>
        <taxon>Bacteria</taxon>
        <taxon>Bacillati</taxon>
        <taxon>Actinomycetota</taxon>
        <taxon>Actinomycetes</taxon>
        <taxon>Propionibacteriales</taxon>
        <taxon>Nocardioidaceae</taxon>
        <taxon>Nocardioides</taxon>
    </lineage>
</organism>
<dbReference type="EMBL" id="BAABKG010000004">
    <property type="protein sequence ID" value="GAA5152390.1"/>
    <property type="molecule type" value="Genomic_DNA"/>
</dbReference>
<dbReference type="Proteomes" id="UP001500221">
    <property type="component" value="Unassembled WGS sequence"/>
</dbReference>